<dbReference type="InterPro" id="IPR036236">
    <property type="entry name" value="Znf_C2H2_sf"/>
</dbReference>
<keyword evidence="6" id="KW-0862">Zinc</keyword>
<evidence type="ECO:0000256" key="9">
    <source>
        <dbReference type="PROSITE-ProRule" id="PRU00042"/>
    </source>
</evidence>
<organism evidence="12 13">
    <name type="scientific">Aquarana catesbeiana</name>
    <name type="common">American bullfrog</name>
    <name type="synonym">Rana catesbeiana</name>
    <dbReference type="NCBI Taxonomy" id="8400"/>
    <lineage>
        <taxon>Eukaryota</taxon>
        <taxon>Metazoa</taxon>
        <taxon>Chordata</taxon>
        <taxon>Craniata</taxon>
        <taxon>Vertebrata</taxon>
        <taxon>Euteleostomi</taxon>
        <taxon>Amphibia</taxon>
        <taxon>Batrachia</taxon>
        <taxon>Anura</taxon>
        <taxon>Neobatrachia</taxon>
        <taxon>Ranoidea</taxon>
        <taxon>Ranidae</taxon>
        <taxon>Aquarana</taxon>
    </lineage>
</organism>
<keyword evidence="4" id="KW-0677">Repeat</keyword>
<evidence type="ECO:0000256" key="4">
    <source>
        <dbReference type="ARBA" id="ARBA00022737"/>
    </source>
</evidence>
<dbReference type="GO" id="GO:0008270">
    <property type="term" value="F:zinc ion binding"/>
    <property type="evidence" value="ECO:0007669"/>
    <property type="project" value="UniProtKB-KW"/>
</dbReference>
<dbReference type="PANTHER" id="PTHR23226">
    <property type="entry name" value="ZINC FINGER AND SCAN DOMAIN-CONTAINING"/>
    <property type="match status" value="1"/>
</dbReference>
<feature type="non-terminal residue" evidence="12">
    <location>
        <position position="1"/>
    </location>
</feature>
<dbReference type="PROSITE" id="PS00028">
    <property type="entry name" value="ZINC_FINGER_C2H2_1"/>
    <property type="match status" value="3"/>
</dbReference>
<keyword evidence="13" id="KW-1185">Reference proteome</keyword>
<comment type="similarity">
    <text evidence="2">Belongs to the krueppel C2H2-type zinc-finger protein family.</text>
</comment>
<dbReference type="GO" id="GO:0000981">
    <property type="term" value="F:DNA-binding transcription factor activity, RNA polymerase II-specific"/>
    <property type="evidence" value="ECO:0007669"/>
    <property type="project" value="TreeGrafter"/>
</dbReference>
<dbReference type="EMBL" id="KZ001488">
    <property type="protein sequence ID" value="PIO14158.1"/>
    <property type="molecule type" value="Genomic_DNA"/>
</dbReference>
<protein>
    <recommendedName>
        <fullName evidence="11">C2H2-type domain-containing protein</fullName>
    </recommendedName>
</protein>
<dbReference type="GO" id="GO:0000978">
    <property type="term" value="F:RNA polymerase II cis-regulatory region sequence-specific DNA binding"/>
    <property type="evidence" value="ECO:0007669"/>
    <property type="project" value="TreeGrafter"/>
</dbReference>
<accession>A0A2G9QEW9</accession>
<feature type="domain" description="C2H2-type" evidence="11">
    <location>
        <begin position="249"/>
        <end position="276"/>
    </location>
</feature>
<dbReference type="SMART" id="SM00355">
    <property type="entry name" value="ZnF_C2H2"/>
    <property type="match status" value="4"/>
</dbReference>
<evidence type="ECO:0000313" key="13">
    <source>
        <dbReference type="Proteomes" id="UP000228934"/>
    </source>
</evidence>
<dbReference type="PANTHER" id="PTHR23226:SF416">
    <property type="entry name" value="FI01424P"/>
    <property type="match status" value="1"/>
</dbReference>
<feature type="domain" description="C2H2-type" evidence="11">
    <location>
        <begin position="277"/>
        <end position="304"/>
    </location>
</feature>
<feature type="domain" description="C2H2-type" evidence="11">
    <location>
        <begin position="82"/>
        <end position="109"/>
    </location>
</feature>
<keyword evidence="3" id="KW-0479">Metal-binding</keyword>
<feature type="non-terminal residue" evidence="12">
    <location>
        <position position="308"/>
    </location>
</feature>
<dbReference type="SUPFAM" id="SSF57667">
    <property type="entry name" value="beta-beta-alpha zinc fingers"/>
    <property type="match status" value="3"/>
</dbReference>
<dbReference type="PROSITE" id="PS50157">
    <property type="entry name" value="ZINC_FINGER_C2H2_2"/>
    <property type="match status" value="4"/>
</dbReference>
<evidence type="ECO:0000256" key="10">
    <source>
        <dbReference type="SAM" id="MobiDB-lite"/>
    </source>
</evidence>
<dbReference type="AlphaFoldDB" id="A0A2G9QEW9"/>
<name>A0A2G9QEW9_AQUCT</name>
<evidence type="ECO:0000313" key="12">
    <source>
        <dbReference type="EMBL" id="PIO14158.1"/>
    </source>
</evidence>
<sequence length="308" mass="34275">IDVKPHGANRSTDPSYDEESSSSHEGVHTGESSLSSLESREPFTKTRALITDRKTHKKCGKCFSRKVSLVAHQKIHRDEHLFSCSECGKGFSENGKLLRHQTIHTGEHPFQSAGNVLHRKQNFSHPRKFTQASILSHYARDNGKAQCSPSVDTFSQNGHHSSFCLARPVDPSNPEESSKQSHTDTSDIHLGSHSVKWSTDPSSLKESSAGHEDVSTEETSLPCDESKVLFRRPRAPLTQQKTNKSDHPYLCSECGKRFAEKRELSTHQKSHTGGRPFSCSECGKSFNKKAKLLTHQKGHTGDRPYSCS</sequence>
<proteinExistence type="inferred from homology"/>
<evidence type="ECO:0000256" key="1">
    <source>
        <dbReference type="ARBA" id="ARBA00004123"/>
    </source>
</evidence>
<feature type="compositionally biased region" description="Polar residues" evidence="10">
    <location>
        <begin position="195"/>
        <end position="206"/>
    </location>
</feature>
<feature type="compositionally biased region" description="Basic and acidic residues" evidence="10">
    <location>
        <begin position="176"/>
        <end position="187"/>
    </location>
</feature>
<dbReference type="GO" id="GO:0005634">
    <property type="term" value="C:nucleus"/>
    <property type="evidence" value="ECO:0007669"/>
    <property type="project" value="UniProtKB-SubCell"/>
</dbReference>
<evidence type="ECO:0000256" key="6">
    <source>
        <dbReference type="ARBA" id="ARBA00022833"/>
    </source>
</evidence>
<evidence type="ECO:0000256" key="7">
    <source>
        <dbReference type="ARBA" id="ARBA00023125"/>
    </source>
</evidence>
<gene>
    <name evidence="12" type="ORF">AB205_0004390</name>
</gene>
<keyword evidence="7" id="KW-0238">DNA-binding</keyword>
<keyword evidence="8" id="KW-0539">Nucleus</keyword>
<comment type="subcellular location">
    <subcellularLocation>
        <location evidence="1">Nucleus</location>
    </subcellularLocation>
</comment>
<dbReference type="FunFam" id="3.30.160.60:FF:002343">
    <property type="entry name" value="Zinc finger protein 33A"/>
    <property type="match status" value="2"/>
</dbReference>
<evidence type="ECO:0000256" key="3">
    <source>
        <dbReference type="ARBA" id="ARBA00022723"/>
    </source>
</evidence>
<feature type="region of interest" description="Disordered" evidence="10">
    <location>
        <begin position="1"/>
        <end position="49"/>
    </location>
</feature>
<dbReference type="FunFam" id="3.30.160.60:FF:001235">
    <property type="entry name" value="Si:ch211-119o8.6"/>
    <property type="match status" value="1"/>
</dbReference>
<dbReference type="Pfam" id="PF13894">
    <property type="entry name" value="zf-C2H2_4"/>
    <property type="match status" value="1"/>
</dbReference>
<feature type="domain" description="C2H2-type" evidence="11">
    <location>
        <begin position="53"/>
        <end position="81"/>
    </location>
</feature>
<dbReference type="Pfam" id="PF00096">
    <property type="entry name" value="zf-C2H2"/>
    <property type="match status" value="3"/>
</dbReference>
<evidence type="ECO:0000259" key="11">
    <source>
        <dbReference type="PROSITE" id="PS50157"/>
    </source>
</evidence>
<dbReference type="InterPro" id="IPR013087">
    <property type="entry name" value="Znf_C2H2_type"/>
</dbReference>
<dbReference type="Proteomes" id="UP000228934">
    <property type="component" value="Unassembled WGS sequence"/>
</dbReference>
<dbReference type="OrthoDB" id="6256750at2759"/>
<feature type="region of interest" description="Disordered" evidence="10">
    <location>
        <begin position="162"/>
        <end position="222"/>
    </location>
</feature>
<evidence type="ECO:0000256" key="2">
    <source>
        <dbReference type="ARBA" id="ARBA00006991"/>
    </source>
</evidence>
<evidence type="ECO:0000256" key="8">
    <source>
        <dbReference type="ARBA" id="ARBA00023242"/>
    </source>
</evidence>
<dbReference type="Gene3D" id="3.30.160.60">
    <property type="entry name" value="Classic Zinc Finger"/>
    <property type="match status" value="4"/>
</dbReference>
<evidence type="ECO:0000256" key="5">
    <source>
        <dbReference type="ARBA" id="ARBA00022771"/>
    </source>
</evidence>
<reference evidence="13" key="1">
    <citation type="journal article" date="2017" name="Nat. Commun.">
        <title>The North American bullfrog draft genome provides insight into hormonal regulation of long noncoding RNA.</title>
        <authorList>
            <person name="Hammond S.A."/>
            <person name="Warren R.L."/>
            <person name="Vandervalk B.P."/>
            <person name="Kucuk E."/>
            <person name="Khan H."/>
            <person name="Gibb E.A."/>
            <person name="Pandoh P."/>
            <person name="Kirk H."/>
            <person name="Zhao Y."/>
            <person name="Jones M."/>
            <person name="Mungall A.J."/>
            <person name="Coope R."/>
            <person name="Pleasance S."/>
            <person name="Moore R.A."/>
            <person name="Holt R.A."/>
            <person name="Round J.M."/>
            <person name="Ohora S."/>
            <person name="Walle B.V."/>
            <person name="Veldhoen N."/>
            <person name="Helbing C.C."/>
            <person name="Birol I."/>
        </authorList>
    </citation>
    <scope>NUCLEOTIDE SEQUENCE [LARGE SCALE GENOMIC DNA]</scope>
</reference>
<keyword evidence="5 9" id="KW-0863">Zinc-finger</keyword>